<feature type="region of interest" description="Disordered" evidence="1">
    <location>
        <begin position="52"/>
        <end position="168"/>
    </location>
</feature>
<proteinExistence type="predicted"/>
<sequence>MSCAATEEFDIMRQITALLATAALAAGAASYAAPAFAQQDMGSNPITEFFDGLGMGEKEKPDIDYQERAPLVPPSNVSALPAPQAKGAGRDAQWPNDPDVQARKERKARSERVPTETYSYQMDRSPRMDPDELGNRRTAGASVPRTAGGTVGDNQVMRASPDELAGRPVAEVATPGSRRLTDPPQQYMVGNGVTAQPQAEKKGFLGRIFGGS</sequence>
<dbReference type="Proteomes" id="UP000249577">
    <property type="component" value="Unassembled WGS sequence"/>
</dbReference>
<organism evidence="3 4">
    <name type="scientific">Ancylobacter novellus</name>
    <name type="common">Thiobacillus novellus</name>
    <dbReference type="NCBI Taxonomy" id="921"/>
    <lineage>
        <taxon>Bacteria</taxon>
        <taxon>Pseudomonadati</taxon>
        <taxon>Pseudomonadota</taxon>
        <taxon>Alphaproteobacteria</taxon>
        <taxon>Hyphomicrobiales</taxon>
        <taxon>Xanthobacteraceae</taxon>
        <taxon>Ancylobacter</taxon>
    </lineage>
</organism>
<evidence type="ECO:0000313" key="3">
    <source>
        <dbReference type="EMBL" id="PZQ16197.1"/>
    </source>
</evidence>
<dbReference type="EMBL" id="QFPN01000004">
    <property type="protein sequence ID" value="PZQ16197.1"/>
    <property type="molecule type" value="Genomic_DNA"/>
</dbReference>
<comment type="caution">
    <text evidence="3">The sequence shown here is derived from an EMBL/GenBank/DDBJ whole genome shotgun (WGS) entry which is preliminary data.</text>
</comment>
<feature type="signal peptide" evidence="2">
    <location>
        <begin position="1"/>
        <end position="37"/>
    </location>
</feature>
<name>A0A2W5M8S3_ANCNO</name>
<keyword evidence="2" id="KW-0732">Signal</keyword>
<gene>
    <name evidence="3" type="ORF">DI565_10440</name>
</gene>
<evidence type="ECO:0000313" key="4">
    <source>
        <dbReference type="Proteomes" id="UP000249577"/>
    </source>
</evidence>
<feature type="compositionally biased region" description="Basic and acidic residues" evidence="1">
    <location>
        <begin position="100"/>
        <end position="114"/>
    </location>
</feature>
<dbReference type="AlphaFoldDB" id="A0A2W5M8S3"/>
<feature type="compositionally biased region" description="Basic and acidic residues" evidence="1">
    <location>
        <begin position="124"/>
        <end position="135"/>
    </location>
</feature>
<feature type="region of interest" description="Disordered" evidence="1">
    <location>
        <begin position="173"/>
        <end position="192"/>
    </location>
</feature>
<protein>
    <submittedName>
        <fullName evidence="3">Uncharacterized protein</fullName>
    </submittedName>
</protein>
<evidence type="ECO:0000256" key="2">
    <source>
        <dbReference type="SAM" id="SignalP"/>
    </source>
</evidence>
<accession>A0A2W5M8S3</accession>
<feature type="chain" id="PRO_5015935530" evidence="2">
    <location>
        <begin position="38"/>
        <end position="212"/>
    </location>
</feature>
<reference evidence="3 4" key="1">
    <citation type="submission" date="2017-08" db="EMBL/GenBank/DDBJ databases">
        <title>Infants hospitalized years apart are colonized by the same room-sourced microbial strains.</title>
        <authorList>
            <person name="Brooks B."/>
            <person name="Olm M.R."/>
            <person name="Firek B.A."/>
            <person name="Baker R."/>
            <person name="Thomas B.C."/>
            <person name="Morowitz M.J."/>
            <person name="Banfield J.F."/>
        </authorList>
    </citation>
    <scope>NUCLEOTIDE SEQUENCE [LARGE SCALE GENOMIC DNA]</scope>
    <source>
        <strain evidence="3">S2_005_003_R2_43</strain>
    </source>
</reference>
<evidence type="ECO:0000256" key="1">
    <source>
        <dbReference type="SAM" id="MobiDB-lite"/>
    </source>
</evidence>
<feature type="compositionally biased region" description="Basic and acidic residues" evidence="1">
    <location>
        <begin position="56"/>
        <end position="67"/>
    </location>
</feature>